<dbReference type="PATRIC" id="fig|47311.3.peg.23"/>
<dbReference type="RefSeq" id="WP_157082402.1">
    <property type="nucleotide sequence ID" value="NZ_LWMW01000009.1"/>
</dbReference>
<reference evidence="1 2" key="1">
    <citation type="submission" date="2016-04" db="EMBL/GenBank/DDBJ databases">
        <title>Genome sequence of Methanobrevibacter cuticularis DSM 11139.</title>
        <authorList>
            <person name="Poehlein A."/>
            <person name="Seedorf H."/>
            <person name="Daniel R."/>
        </authorList>
    </citation>
    <scope>NUCLEOTIDE SEQUENCE [LARGE SCALE GENOMIC DNA]</scope>
    <source>
        <strain evidence="1 2">DSM 11139</strain>
    </source>
</reference>
<name>A0A166FLQ3_9EURY</name>
<dbReference type="AlphaFoldDB" id="A0A166FLQ3"/>
<keyword evidence="2" id="KW-1185">Reference proteome</keyword>
<comment type="caution">
    <text evidence="1">The sequence shown here is derived from an EMBL/GenBank/DDBJ whole genome shotgun (WGS) entry which is preliminary data.</text>
</comment>
<accession>A0A166FLQ3</accession>
<dbReference type="EMBL" id="LWMW01000009">
    <property type="protein sequence ID" value="KZX17806.1"/>
    <property type="molecule type" value="Genomic_DNA"/>
</dbReference>
<evidence type="ECO:0000313" key="2">
    <source>
        <dbReference type="Proteomes" id="UP000077275"/>
    </source>
</evidence>
<gene>
    <name evidence="1" type="ORF">MBCUT_00170</name>
</gene>
<dbReference type="Proteomes" id="UP000077275">
    <property type="component" value="Unassembled WGS sequence"/>
</dbReference>
<dbReference type="STRING" id="47311.MBCUT_00170"/>
<organism evidence="1 2">
    <name type="scientific">Methanobrevibacter cuticularis</name>
    <dbReference type="NCBI Taxonomy" id="47311"/>
    <lineage>
        <taxon>Archaea</taxon>
        <taxon>Methanobacteriati</taxon>
        <taxon>Methanobacteriota</taxon>
        <taxon>Methanomada group</taxon>
        <taxon>Methanobacteria</taxon>
        <taxon>Methanobacteriales</taxon>
        <taxon>Methanobacteriaceae</taxon>
        <taxon>Methanobrevibacter</taxon>
    </lineage>
</organism>
<sequence>MKNVVKSTKVKLSVKRSCINGTNLAKNIYNGLKSAGGKIYNGARWLAGKIWK</sequence>
<proteinExistence type="predicted"/>
<protein>
    <submittedName>
        <fullName evidence="1">Uncharacterized protein</fullName>
    </submittedName>
</protein>
<evidence type="ECO:0000313" key="1">
    <source>
        <dbReference type="EMBL" id="KZX17806.1"/>
    </source>
</evidence>